<evidence type="ECO:0008006" key="3">
    <source>
        <dbReference type="Google" id="ProtNLM"/>
    </source>
</evidence>
<name>A0A2W5S4L5_CERSP</name>
<evidence type="ECO:0000313" key="1">
    <source>
        <dbReference type="EMBL" id="PZQ95952.1"/>
    </source>
</evidence>
<dbReference type="EMBL" id="QFQS01000005">
    <property type="protein sequence ID" value="PZQ95952.1"/>
    <property type="molecule type" value="Genomic_DNA"/>
</dbReference>
<protein>
    <recommendedName>
        <fullName evidence="3">Periplasmic heavy metal sensor</fullName>
    </recommendedName>
</protein>
<reference evidence="1 2" key="1">
    <citation type="submission" date="2017-08" db="EMBL/GenBank/DDBJ databases">
        <title>Infants hospitalized years apart are colonized by the same room-sourced microbial strains.</title>
        <authorList>
            <person name="Brooks B."/>
            <person name="Olm M.R."/>
            <person name="Firek B.A."/>
            <person name="Baker R."/>
            <person name="Thomas B.C."/>
            <person name="Morowitz M.J."/>
            <person name="Banfield J.F."/>
        </authorList>
    </citation>
    <scope>NUCLEOTIDE SEQUENCE [LARGE SCALE GENOMIC DNA]</scope>
    <source>
        <strain evidence="1">S2_003_000_R2_11</strain>
    </source>
</reference>
<dbReference type="Proteomes" id="UP000248975">
    <property type="component" value="Unassembled WGS sequence"/>
</dbReference>
<evidence type="ECO:0000313" key="2">
    <source>
        <dbReference type="Proteomes" id="UP000248975"/>
    </source>
</evidence>
<gene>
    <name evidence="1" type="ORF">DI533_18190</name>
</gene>
<dbReference type="AlphaFoldDB" id="A0A2W5S4L5"/>
<comment type="caution">
    <text evidence="1">The sequence shown here is derived from an EMBL/GenBank/DDBJ whole genome shotgun (WGS) entry which is preliminary data.</text>
</comment>
<sequence length="130" mass="14294">MRRRSWSQLALVAVLALSVLANVFLLGFAARNMGAGPDAGILAESVGGSYPAEVRAEFRNLLRENRPRTVAALRDLRQARQNLATAANATPFDDAEVERAMLDVRAATETLQRLMQEFLLEALQRTRGAE</sequence>
<proteinExistence type="predicted"/>
<dbReference type="Pfam" id="PF13801">
    <property type="entry name" value="Metal_resist"/>
    <property type="match status" value="1"/>
</dbReference>
<accession>A0A2W5S4L5</accession>
<organism evidence="1 2">
    <name type="scientific">Cereibacter sphaeroides</name>
    <name type="common">Rhodobacter sphaeroides</name>
    <dbReference type="NCBI Taxonomy" id="1063"/>
    <lineage>
        <taxon>Bacteria</taxon>
        <taxon>Pseudomonadati</taxon>
        <taxon>Pseudomonadota</taxon>
        <taxon>Alphaproteobacteria</taxon>
        <taxon>Rhodobacterales</taxon>
        <taxon>Paracoccaceae</taxon>
        <taxon>Cereibacter</taxon>
    </lineage>
</organism>
<dbReference type="InterPro" id="IPR025961">
    <property type="entry name" value="Metal_resist"/>
</dbReference>